<feature type="region of interest" description="Disordered" evidence="6">
    <location>
        <begin position="255"/>
        <end position="290"/>
    </location>
</feature>
<dbReference type="Gene3D" id="3.40.50.720">
    <property type="entry name" value="NAD(P)-binding Rossmann-like Domain"/>
    <property type="match status" value="1"/>
</dbReference>
<comment type="caution">
    <text evidence="7">The sequence shown here is derived from an EMBL/GenBank/DDBJ whole genome shotgun (WGS) entry which is preliminary data.</text>
</comment>
<reference evidence="7" key="1">
    <citation type="submission" date="2020-05" db="EMBL/GenBank/DDBJ databases">
        <title>Sulfur intermediates as new biogeochemical hubs in an aquatic model microbial ecosystem.</title>
        <authorList>
            <person name="Vigneron A."/>
        </authorList>
    </citation>
    <scope>NUCLEOTIDE SEQUENCE</scope>
    <source>
        <strain evidence="7">Bin.250</strain>
    </source>
</reference>
<evidence type="ECO:0000256" key="1">
    <source>
        <dbReference type="ARBA" id="ARBA00006484"/>
    </source>
</evidence>
<organism evidence="7 8">
    <name type="scientific">SAR86 cluster bacterium</name>
    <dbReference type="NCBI Taxonomy" id="2030880"/>
    <lineage>
        <taxon>Bacteria</taxon>
        <taxon>Pseudomonadati</taxon>
        <taxon>Pseudomonadota</taxon>
        <taxon>Gammaproteobacteria</taxon>
        <taxon>SAR86 cluster</taxon>
    </lineage>
</organism>
<keyword evidence="2" id="KW-0560">Oxidoreductase</keyword>
<keyword evidence="3" id="KW-0520">NAD</keyword>
<dbReference type="InterPro" id="IPR036291">
    <property type="entry name" value="NAD(P)-bd_dom_sf"/>
</dbReference>
<dbReference type="GO" id="GO:0008202">
    <property type="term" value="P:steroid metabolic process"/>
    <property type="evidence" value="ECO:0007669"/>
    <property type="project" value="UniProtKB-KW"/>
</dbReference>
<dbReference type="Proteomes" id="UP000754644">
    <property type="component" value="Unassembled WGS sequence"/>
</dbReference>
<dbReference type="PRINTS" id="PR00081">
    <property type="entry name" value="GDHRDH"/>
</dbReference>
<evidence type="ECO:0000256" key="3">
    <source>
        <dbReference type="ARBA" id="ARBA00023027"/>
    </source>
</evidence>
<comment type="similarity">
    <text evidence="1">Belongs to the short-chain dehydrogenases/reductases (SDR) family.</text>
</comment>
<proteinExistence type="inferred from homology"/>
<dbReference type="InterPro" id="IPR002347">
    <property type="entry name" value="SDR_fam"/>
</dbReference>
<keyword evidence="5" id="KW-0753">Steroid metabolism</keyword>
<evidence type="ECO:0000313" key="8">
    <source>
        <dbReference type="Proteomes" id="UP000754644"/>
    </source>
</evidence>
<protein>
    <submittedName>
        <fullName evidence="7">SDR family oxidoreductase</fullName>
    </submittedName>
</protein>
<dbReference type="FunFam" id="3.40.50.720:FF:000084">
    <property type="entry name" value="Short-chain dehydrogenase reductase"/>
    <property type="match status" value="1"/>
</dbReference>
<keyword evidence="4" id="KW-0443">Lipid metabolism</keyword>
<dbReference type="PRINTS" id="PR00080">
    <property type="entry name" value="SDRFAMILY"/>
</dbReference>
<evidence type="ECO:0000256" key="2">
    <source>
        <dbReference type="ARBA" id="ARBA00023002"/>
    </source>
</evidence>
<evidence type="ECO:0000256" key="5">
    <source>
        <dbReference type="ARBA" id="ARBA00023221"/>
    </source>
</evidence>
<dbReference type="CDD" id="cd05233">
    <property type="entry name" value="SDR_c"/>
    <property type="match status" value="1"/>
</dbReference>
<dbReference type="GO" id="GO:0016491">
    <property type="term" value="F:oxidoreductase activity"/>
    <property type="evidence" value="ECO:0007669"/>
    <property type="project" value="UniProtKB-KW"/>
</dbReference>
<name>A0A972VVL1_9GAMM</name>
<dbReference type="AlphaFoldDB" id="A0A972VVL1"/>
<evidence type="ECO:0000313" key="7">
    <source>
        <dbReference type="EMBL" id="NQV64553.1"/>
    </source>
</evidence>
<accession>A0A972VVL1</accession>
<dbReference type="PANTHER" id="PTHR43180">
    <property type="entry name" value="3-OXOACYL-(ACYL-CARRIER-PROTEIN) REDUCTASE (AFU_ORTHOLOGUE AFUA_6G11210)"/>
    <property type="match status" value="1"/>
</dbReference>
<dbReference type="EMBL" id="JABMOJ010000152">
    <property type="protein sequence ID" value="NQV64553.1"/>
    <property type="molecule type" value="Genomic_DNA"/>
</dbReference>
<sequence length="290" mass="29774">MRLENQVTIITGGASGMGLATVMRFLAEGARVMIADYNQATGEAALHGAIEAGYAGRVGFVRTDVAQEASVEGMIQATLRQFGRLDVLFNNAGVGGAIGPLIETTESDWDYTFDVLAKGVFFGIKHGARVMQAQAEGGVIINTASIAGLSGDGGPLVYSAAKAAVISMTQSAAVELAASRIRVNAICPGFIVTPLADGGNAGATQKVFAHSQPWPDYGRGEHIAGAAVFLASSDSAFVTGEALVVDGGLTAAGPELSKKFPKTSGRNAKISGITKGSTGDAPEIRRLDRD</sequence>
<gene>
    <name evidence="7" type="ORF">HQ497_04225</name>
</gene>
<evidence type="ECO:0000256" key="6">
    <source>
        <dbReference type="SAM" id="MobiDB-lite"/>
    </source>
</evidence>
<dbReference type="PANTHER" id="PTHR43180:SF28">
    <property type="entry name" value="NAD(P)-BINDING ROSSMANN-FOLD SUPERFAMILY PROTEIN"/>
    <property type="match status" value="1"/>
</dbReference>
<evidence type="ECO:0000256" key="4">
    <source>
        <dbReference type="ARBA" id="ARBA00023098"/>
    </source>
</evidence>
<dbReference type="SUPFAM" id="SSF51735">
    <property type="entry name" value="NAD(P)-binding Rossmann-fold domains"/>
    <property type="match status" value="1"/>
</dbReference>
<dbReference type="NCBIfam" id="NF005559">
    <property type="entry name" value="PRK07231.1"/>
    <property type="match status" value="1"/>
</dbReference>
<dbReference type="Pfam" id="PF13561">
    <property type="entry name" value="adh_short_C2"/>
    <property type="match status" value="1"/>
</dbReference>